<dbReference type="InterPro" id="IPR018456">
    <property type="entry name" value="PTR2_symporter_CS"/>
</dbReference>
<feature type="transmembrane region" description="Helical" evidence="9">
    <location>
        <begin position="241"/>
        <end position="258"/>
    </location>
</feature>
<dbReference type="PROSITE" id="PS01022">
    <property type="entry name" value="PTR2_1"/>
    <property type="match status" value="1"/>
</dbReference>
<evidence type="ECO:0000256" key="3">
    <source>
        <dbReference type="ARBA" id="ARBA00022475"/>
    </source>
</evidence>
<feature type="transmembrane region" description="Helical" evidence="9">
    <location>
        <begin position="168"/>
        <end position="188"/>
    </location>
</feature>
<dbReference type="EMBL" id="JBHTJI010000042">
    <property type="protein sequence ID" value="MFD0991554.1"/>
    <property type="molecule type" value="Genomic_DNA"/>
</dbReference>
<dbReference type="Proteomes" id="UP001597061">
    <property type="component" value="Unassembled WGS sequence"/>
</dbReference>
<keyword evidence="5" id="KW-0653">Protein transport</keyword>
<feature type="transmembrane region" description="Helical" evidence="9">
    <location>
        <begin position="126"/>
        <end position="147"/>
    </location>
</feature>
<comment type="subcellular location">
    <subcellularLocation>
        <location evidence="1">Cell membrane</location>
        <topology evidence="1">Multi-pass membrane protein</topology>
    </subcellularLocation>
    <subcellularLocation>
        <location evidence="8">Membrane</location>
        <topology evidence="8">Multi-pass membrane protein</topology>
    </subcellularLocation>
</comment>
<accession>A0ABW3JMA5</accession>
<organism evidence="10 11">
    <name type="scientific">Mariniflexile jejuense</name>
    <dbReference type="NCBI Taxonomy" id="1173582"/>
    <lineage>
        <taxon>Bacteria</taxon>
        <taxon>Pseudomonadati</taxon>
        <taxon>Bacteroidota</taxon>
        <taxon>Flavobacteriia</taxon>
        <taxon>Flavobacteriales</taxon>
        <taxon>Flavobacteriaceae</taxon>
        <taxon>Mariniflexile</taxon>
    </lineage>
</organism>
<proteinExistence type="inferred from homology"/>
<feature type="transmembrane region" description="Helical" evidence="9">
    <location>
        <begin position="89"/>
        <end position="106"/>
    </location>
</feature>
<dbReference type="PANTHER" id="PTHR23517:SF15">
    <property type="entry name" value="PROTON-DEPENDENT OLIGOPEPTIDE FAMILY TRANSPORT PROTEIN"/>
    <property type="match status" value="1"/>
</dbReference>
<comment type="similarity">
    <text evidence="8">Belongs to the major facilitator superfamily. Proton-dependent oligopeptide transporter (POT/PTR) (TC 2.A.17) family.</text>
</comment>
<keyword evidence="11" id="KW-1185">Reference proteome</keyword>
<evidence type="ECO:0000256" key="6">
    <source>
        <dbReference type="ARBA" id="ARBA00022989"/>
    </source>
</evidence>
<dbReference type="InterPro" id="IPR005279">
    <property type="entry name" value="Dipep/tripep_permease"/>
</dbReference>
<dbReference type="InterPro" id="IPR000109">
    <property type="entry name" value="POT_fam"/>
</dbReference>
<feature type="transmembrane region" description="Helical" evidence="9">
    <location>
        <begin position="432"/>
        <end position="454"/>
    </location>
</feature>
<gene>
    <name evidence="10" type="ORF">ACFQ1R_15755</name>
</gene>
<evidence type="ECO:0000256" key="7">
    <source>
        <dbReference type="ARBA" id="ARBA00023136"/>
    </source>
</evidence>
<dbReference type="CDD" id="cd17346">
    <property type="entry name" value="MFS_DtpA_like"/>
    <property type="match status" value="1"/>
</dbReference>
<keyword evidence="3" id="KW-1003">Cell membrane</keyword>
<feature type="transmembrane region" description="Helical" evidence="9">
    <location>
        <begin position="21"/>
        <end position="48"/>
    </location>
</feature>
<protein>
    <submittedName>
        <fullName evidence="10">Peptide MFS transporter</fullName>
    </submittedName>
</protein>
<keyword evidence="5" id="KW-0571">Peptide transport</keyword>
<feature type="transmembrane region" description="Helical" evidence="9">
    <location>
        <begin position="369"/>
        <end position="391"/>
    </location>
</feature>
<evidence type="ECO:0000256" key="5">
    <source>
        <dbReference type="ARBA" id="ARBA00022856"/>
    </source>
</evidence>
<evidence type="ECO:0000256" key="9">
    <source>
        <dbReference type="SAM" id="Phobius"/>
    </source>
</evidence>
<keyword evidence="6 9" id="KW-1133">Transmembrane helix</keyword>
<dbReference type="NCBIfam" id="TIGR00924">
    <property type="entry name" value="yjdL_sub1_fam"/>
    <property type="match status" value="1"/>
</dbReference>
<feature type="transmembrane region" description="Helical" evidence="9">
    <location>
        <begin position="295"/>
        <end position="312"/>
    </location>
</feature>
<dbReference type="PROSITE" id="PS01023">
    <property type="entry name" value="PTR2_2"/>
    <property type="match status" value="1"/>
</dbReference>
<keyword evidence="2 8" id="KW-0813">Transport</keyword>
<dbReference type="RefSeq" id="WP_379927231.1">
    <property type="nucleotide sequence ID" value="NZ_JBHTJI010000042.1"/>
</dbReference>
<dbReference type="InterPro" id="IPR050171">
    <property type="entry name" value="MFS_Transporters"/>
</dbReference>
<comment type="caution">
    <text evidence="10">The sequence shown here is derived from an EMBL/GenBank/DDBJ whole genome shotgun (WGS) entry which is preliminary data.</text>
</comment>
<evidence type="ECO:0000256" key="1">
    <source>
        <dbReference type="ARBA" id="ARBA00004651"/>
    </source>
</evidence>
<sequence>MSDSTINNPEQPKQLFGHPKGLFILFFTEMWERFSFYGMKALLIFYLTKYHLFTDVDGNLLIGSYAALVYAIPVVGGFLADKYLGFRKAIVFGGIMLVLGHAGMAYEGNAATQSVTGEIVRDNFALQIFYLSLAFIILGVGFLKANISSLVGELYHKGDKRRDSGFTIFYMGINLGSFLATIICVWLGETYGWSYGFGAAGVGMFFGLLTFIIGKKHLLGKGESNVPELLNKKTLGIKNEWLIYGLSILSTLVVWQMVQSHSVVQNLLIIAGAISFVYILYYALTQLDKVAKERLLALTILIVFTVIFWALFEQAYTSLNLFADRILDRGEIAAGTFLSLNALFIILLAPVFAWLWVKLGKYNPNTAVKFSLALMLVGLGFGSLVMGINASEMGKVAVYWLVITYFLHTCGELCLSPVGLSAVTKLSPVKIVGFMMGVWFLATASSEFIASLLANIASVDTTNGTAPDLNIAKQSYLKLFEYLFYTGLGFGVLLLILSPVIKKLMHGVDKELNN</sequence>
<feature type="transmembrane region" description="Helical" evidence="9">
    <location>
        <begin position="332"/>
        <end position="357"/>
    </location>
</feature>
<dbReference type="PANTHER" id="PTHR23517">
    <property type="entry name" value="RESISTANCE PROTEIN MDTM, PUTATIVE-RELATED-RELATED"/>
    <property type="match status" value="1"/>
</dbReference>
<dbReference type="SUPFAM" id="SSF103473">
    <property type="entry name" value="MFS general substrate transporter"/>
    <property type="match status" value="1"/>
</dbReference>
<evidence type="ECO:0000256" key="8">
    <source>
        <dbReference type="RuleBase" id="RU003755"/>
    </source>
</evidence>
<evidence type="ECO:0000256" key="4">
    <source>
        <dbReference type="ARBA" id="ARBA00022692"/>
    </source>
</evidence>
<feature type="transmembrane region" description="Helical" evidence="9">
    <location>
        <begin position="264"/>
        <end position="283"/>
    </location>
</feature>
<dbReference type="Gene3D" id="1.20.1250.20">
    <property type="entry name" value="MFS general substrate transporter like domains"/>
    <property type="match status" value="1"/>
</dbReference>
<dbReference type="Pfam" id="PF00854">
    <property type="entry name" value="PTR2"/>
    <property type="match status" value="1"/>
</dbReference>
<feature type="transmembrane region" description="Helical" evidence="9">
    <location>
        <begin position="397"/>
        <end position="420"/>
    </location>
</feature>
<name>A0ABW3JMA5_9FLAO</name>
<evidence type="ECO:0000313" key="10">
    <source>
        <dbReference type="EMBL" id="MFD0991554.1"/>
    </source>
</evidence>
<keyword evidence="4 8" id="KW-0812">Transmembrane</keyword>
<feature type="transmembrane region" description="Helical" evidence="9">
    <location>
        <begin position="194"/>
        <end position="214"/>
    </location>
</feature>
<evidence type="ECO:0000256" key="2">
    <source>
        <dbReference type="ARBA" id="ARBA00022448"/>
    </source>
</evidence>
<reference evidence="11" key="1">
    <citation type="journal article" date="2019" name="Int. J. Syst. Evol. Microbiol.">
        <title>The Global Catalogue of Microorganisms (GCM) 10K type strain sequencing project: providing services to taxonomists for standard genome sequencing and annotation.</title>
        <authorList>
            <consortium name="The Broad Institute Genomics Platform"/>
            <consortium name="The Broad Institute Genome Sequencing Center for Infectious Disease"/>
            <person name="Wu L."/>
            <person name="Ma J."/>
        </authorList>
    </citation>
    <scope>NUCLEOTIDE SEQUENCE [LARGE SCALE GENOMIC DNA]</scope>
    <source>
        <strain evidence="11">CCUG 62414</strain>
    </source>
</reference>
<feature type="transmembrane region" description="Helical" evidence="9">
    <location>
        <begin position="60"/>
        <end position="80"/>
    </location>
</feature>
<dbReference type="InterPro" id="IPR036259">
    <property type="entry name" value="MFS_trans_sf"/>
</dbReference>
<keyword evidence="7 9" id="KW-0472">Membrane</keyword>
<evidence type="ECO:0000313" key="11">
    <source>
        <dbReference type="Proteomes" id="UP001597061"/>
    </source>
</evidence>
<feature type="transmembrane region" description="Helical" evidence="9">
    <location>
        <begin position="482"/>
        <end position="501"/>
    </location>
</feature>